<organism evidence="1 2">
    <name type="scientific">Hymenobacter properus</name>
    <dbReference type="NCBI Taxonomy" id="2791026"/>
    <lineage>
        <taxon>Bacteria</taxon>
        <taxon>Pseudomonadati</taxon>
        <taxon>Bacteroidota</taxon>
        <taxon>Cytophagia</taxon>
        <taxon>Cytophagales</taxon>
        <taxon>Hymenobacteraceae</taxon>
        <taxon>Hymenobacter</taxon>
    </lineage>
</organism>
<proteinExistence type="predicted"/>
<dbReference type="Proteomes" id="UP000645610">
    <property type="component" value="Unassembled WGS sequence"/>
</dbReference>
<evidence type="ECO:0000313" key="2">
    <source>
        <dbReference type="Proteomes" id="UP000645610"/>
    </source>
</evidence>
<sequence>MAAWPLSYSVIYQHCLVVLFSPGKFACYRLTDFSRNELLEKQLNTQQFEQHWLFNKQLVGWHNGRAYAYDTLQHAWQRAAQPLPFDKQTKIYEDERFACSMVCAGEFGGLLYFYDKQTGRTHYVEATCGTSVWKQDGRYRVLASLAHMSGSARSGIIAAPETLPEVATPPVAAQSWEYTFANSIPNPAVQRVFAYYGLTMLGGLRWQSQTMYLVSWRDATFLATLADGQMVVVDPLFSSSLGHTGLTTPYGVNLALTALLHYKGRQEREAACLVTNGEQLTKIEWGK</sequence>
<name>A0A931BMM7_9BACT</name>
<dbReference type="AlphaFoldDB" id="A0A931BMM7"/>
<reference evidence="1 2" key="1">
    <citation type="submission" date="2020-11" db="EMBL/GenBank/DDBJ databases">
        <authorList>
            <person name="Kim M.K."/>
        </authorList>
    </citation>
    <scope>NUCLEOTIDE SEQUENCE [LARGE SCALE GENOMIC DNA]</scope>
    <source>
        <strain evidence="1 2">BT439</strain>
    </source>
</reference>
<evidence type="ECO:0000313" key="1">
    <source>
        <dbReference type="EMBL" id="MBF9143058.1"/>
    </source>
</evidence>
<dbReference type="RefSeq" id="WP_196287380.1">
    <property type="nucleotide sequence ID" value="NZ_JADQDP010000003.1"/>
</dbReference>
<comment type="caution">
    <text evidence="1">The sequence shown here is derived from an EMBL/GenBank/DDBJ whole genome shotgun (WGS) entry which is preliminary data.</text>
</comment>
<gene>
    <name evidence="1" type="ORF">I2I01_15530</name>
</gene>
<dbReference type="EMBL" id="JADQDP010000003">
    <property type="protein sequence ID" value="MBF9143058.1"/>
    <property type="molecule type" value="Genomic_DNA"/>
</dbReference>
<keyword evidence="2" id="KW-1185">Reference proteome</keyword>
<accession>A0A931BMM7</accession>
<protein>
    <submittedName>
        <fullName evidence="1">Uncharacterized protein</fullName>
    </submittedName>
</protein>